<dbReference type="RefSeq" id="WP_314207536.1">
    <property type="nucleotide sequence ID" value="NZ_JAVTLL010000047.1"/>
</dbReference>
<dbReference type="EMBL" id="JAVTLL010000047">
    <property type="protein sequence ID" value="MDT7847341.1"/>
    <property type="molecule type" value="Genomic_DNA"/>
</dbReference>
<proteinExistence type="predicted"/>
<comment type="caution">
    <text evidence="1">The sequence shown here is derived from an EMBL/GenBank/DDBJ whole genome shotgun (WGS) entry which is preliminary data.</text>
</comment>
<dbReference type="Proteomes" id="UP001257948">
    <property type="component" value="Unassembled WGS sequence"/>
</dbReference>
<organism evidence="1 2">
    <name type="scientific">Streptomyces justiciae</name>
    <dbReference type="NCBI Taxonomy" id="2780140"/>
    <lineage>
        <taxon>Bacteria</taxon>
        <taxon>Bacillati</taxon>
        <taxon>Actinomycetota</taxon>
        <taxon>Actinomycetes</taxon>
        <taxon>Kitasatosporales</taxon>
        <taxon>Streptomycetaceae</taxon>
        <taxon>Streptomyces</taxon>
    </lineage>
</organism>
<protein>
    <recommendedName>
        <fullName evidence="3">REase associating with pPIWI RE domain-containing protein</fullName>
    </recommendedName>
</protein>
<sequence>MVSTPDDAEVSVEAVPTRYGDVTFRSRLEADWAATLDGNGIRWEYEPETITLGSGTLYLPDFWLPELGTWIEVKGPGIPRTEKTDELARTRACRCVTPCTCQWPAGEFVLLGRPSLASDRTEPGRRPRSGYANWETPFGPTAYFVTCPACARAQWITLRRPWRCRACHALLERERLYRPVDRFVRFVESSTRMGLFAMPDLGEPFTDVELGPTGFPDPVGG</sequence>
<evidence type="ECO:0000313" key="2">
    <source>
        <dbReference type="Proteomes" id="UP001257948"/>
    </source>
</evidence>
<keyword evidence="2" id="KW-1185">Reference proteome</keyword>
<gene>
    <name evidence="1" type="ORF">RQC66_42150</name>
</gene>
<name>A0ABU3M746_9ACTN</name>
<dbReference type="Gene3D" id="3.40.91.30">
    <property type="match status" value="1"/>
</dbReference>
<accession>A0ABU3M746</accession>
<reference evidence="2" key="1">
    <citation type="submission" date="2023-07" db="EMBL/GenBank/DDBJ databases">
        <title>Draft genome sequence of the endophytic actinobacterium Streptomyces justiciae WPN32, a potential antibiotic producer.</title>
        <authorList>
            <person name="Yasawong M."/>
            <person name="Pana W."/>
            <person name="Ganta P."/>
            <person name="Santapan N."/>
            <person name="Songngamsuk T."/>
            <person name="Phatcharaharikarn M."/>
            <person name="Kerdtoob S."/>
            <person name="Nantapong N."/>
        </authorList>
    </citation>
    <scope>NUCLEOTIDE SEQUENCE [LARGE SCALE GENOMIC DNA]</scope>
    <source>
        <strain evidence="2">WPN32</strain>
    </source>
</reference>
<evidence type="ECO:0000313" key="1">
    <source>
        <dbReference type="EMBL" id="MDT7847341.1"/>
    </source>
</evidence>
<evidence type="ECO:0008006" key="3">
    <source>
        <dbReference type="Google" id="ProtNLM"/>
    </source>
</evidence>